<keyword evidence="2" id="KW-1185">Reference proteome</keyword>
<evidence type="ECO:0000256" key="1">
    <source>
        <dbReference type="SAM" id="MobiDB-lite"/>
    </source>
</evidence>
<dbReference type="Proteomes" id="UP000515152">
    <property type="component" value="Chromosome 19"/>
</dbReference>
<evidence type="ECO:0000313" key="2">
    <source>
        <dbReference type="Proteomes" id="UP000515152"/>
    </source>
</evidence>
<keyword evidence="3" id="KW-0648">Protein biosynthesis</keyword>
<feature type="compositionally biased region" description="Basic and acidic residues" evidence="1">
    <location>
        <begin position="145"/>
        <end position="154"/>
    </location>
</feature>
<dbReference type="OrthoDB" id="10556160at2759"/>
<dbReference type="RefSeq" id="XP_031442423.1">
    <property type="nucleotide sequence ID" value="XM_031586563.2"/>
</dbReference>
<proteinExistence type="predicted"/>
<feature type="compositionally biased region" description="Gly residues" evidence="1">
    <location>
        <begin position="126"/>
        <end position="136"/>
    </location>
</feature>
<organism evidence="2 3">
    <name type="scientific">Clupea harengus</name>
    <name type="common">Atlantic herring</name>
    <dbReference type="NCBI Taxonomy" id="7950"/>
    <lineage>
        <taxon>Eukaryota</taxon>
        <taxon>Metazoa</taxon>
        <taxon>Chordata</taxon>
        <taxon>Craniata</taxon>
        <taxon>Vertebrata</taxon>
        <taxon>Euteleostomi</taxon>
        <taxon>Actinopterygii</taxon>
        <taxon>Neopterygii</taxon>
        <taxon>Teleostei</taxon>
        <taxon>Clupei</taxon>
        <taxon>Clupeiformes</taxon>
        <taxon>Clupeoidei</taxon>
        <taxon>Clupeidae</taxon>
        <taxon>Clupea</taxon>
    </lineage>
</organism>
<reference evidence="3" key="1">
    <citation type="submission" date="2025-08" db="UniProtKB">
        <authorList>
            <consortium name="RefSeq"/>
        </authorList>
    </citation>
    <scope>IDENTIFICATION</scope>
</reference>
<dbReference type="GO" id="GO:0003743">
    <property type="term" value="F:translation initiation factor activity"/>
    <property type="evidence" value="ECO:0007669"/>
    <property type="project" value="UniProtKB-KW"/>
</dbReference>
<feature type="region of interest" description="Disordered" evidence="1">
    <location>
        <begin position="1"/>
        <end position="394"/>
    </location>
</feature>
<gene>
    <name evidence="3" type="primary">LOC116225046</name>
</gene>
<protein>
    <submittedName>
        <fullName evidence="3">Translation initiation factor IF-2</fullName>
    </submittedName>
</protein>
<feature type="compositionally biased region" description="Low complexity" evidence="1">
    <location>
        <begin position="313"/>
        <end position="327"/>
    </location>
</feature>
<dbReference type="KEGG" id="char:116225046"/>
<accession>A0A6P8GV88</accession>
<feature type="compositionally biased region" description="Low complexity" evidence="1">
    <location>
        <begin position="250"/>
        <end position="267"/>
    </location>
</feature>
<dbReference type="AlphaFoldDB" id="A0A6P8GV88"/>
<dbReference type="GeneID" id="116225046"/>
<sequence>MMQQKHLKAEMLATVLPTRPDEPLTLAGRNAMMQRNGPSLQPVAKSSRHRKSPALHLSSAPCQEEAACRPAASQAPQEPLQSDPQAQPHPVEVSRELENLPPPRRPLKLAPLAPEPKDTQRLARVRGGGAGAGAGAGTAVPPPPEPKEGVRKLEGLGGAEACPRKVKANPVREASPSRSPERPPLCRMQPIVEFPKAAPHNQQQQQPALGAKTLLLPVPQAERPRHKSLGGDLETFPSSTPPPVRSGKKPGPLSLSVSPSRLPLNPLQGTQVPSAKSPPLSPSECGSLAECAQGRARPRLRRIPRLEEDQGRSAPAPAPVASGSGLSPREEKGEEEEDTKLQHLVLDSGQRVERARSEPTRMPEKAPRRTPAPLDRPGKASKKMVRNVVPAAVH</sequence>
<feature type="compositionally biased region" description="Polar residues" evidence="1">
    <location>
        <begin position="74"/>
        <end position="85"/>
    </location>
</feature>
<keyword evidence="3" id="KW-0396">Initiation factor</keyword>
<name>A0A6P8GV88_CLUHA</name>
<evidence type="ECO:0000313" key="3">
    <source>
        <dbReference type="RefSeq" id="XP_031442423.1"/>
    </source>
</evidence>
<feature type="compositionally biased region" description="Basic and acidic residues" evidence="1">
    <location>
        <begin position="350"/>
        <end position="367"/>
    </location>
</feature>